<sequence>MVFVGRTDLLELIDTLIEVPATDAVRPPKPVLVVEGCGGSGRTALLNKVLDKWKGHTPSVLVRPLERPFDVHNPLRTVLAAAMLGLSADIPGYAVAFHRVVIAQIVIAEDFDGIPPEEQLDKLHLLLNRYKRRSALIGFVRNLINLAGSLAANIQVPGAQVIAPGVANAISDAVVDRLMGGRLMSRFTWGPNAAWFAHQDLGLRLDAEHTLIQLSNNARSTDPIIRRGVDDVLVGAFLADLRHSVAKVNWRTSNILLLIDDGDASAATSFTGSLLRVRQSIAATNARLSDPLALVTVSSGALVDGLVGQVPAPTVLPEPLAPPRIGAAGSPWARVRLPELGLSDVQLMAKDVDPYLSENIGESIFRLTRGHPAGTDYLLRRIKQDRDLVGDLDGLLRSPGPETGTTVEQYLLRVFVRGLSVHKLFRRELSTALVTVSAARHKTEAQGLVALLPAGVEHDSPLFQLRSMWSAATSGGEDRLPALARLLGLRALAARTEGQDWARVFGHLRDSVAAGDRASRLHHARLLSGRDAVVDELAELLPELSSAQWLRLFDEVVETPDPTARDRDLIDGDDRAHTLREYLAVLVALVPAFESDIRITAPEQKSVLCSRIEHSYEKLADHALDKLPFLLRANRYHGLAVQFQ</sequence>
<proteinExistence type="predicted"/>
<dbReference type="Proteomes" id="UP000321424">
    <property type="component" value="Unassembled WGS sequence"/>
</dbReference>
<evidence type="ECO:0000313" key="2">
    <source>
        <dbReference type="Proteomes" id="UP000321424"/>
    </source>
</evidence>
<keyword evidence="2" id="KW-1185">Reference proteome</keyword>
<protein>
    <submittedName>
        <fullName evidence="1">Uncharacterized protein</fullName>
    </submittedName>
</protein>
<comment type="caution">
    <text evidence="1">The sequence shown here is derived from an EMBL/GenBank/DDBJ whole genome shotgun (WGS) entry which is preliminary data.</text>
</comment>
<gene>
    <name evidence="1" type="ORF">NN4_70170</name>
</gene>
<evidence type="ECO:0000313" key="1">
    <source>
        <dbReference type="EMBL" id="GEM42498.1"/>
    </source>
</evidence>
<dbReference type="AlphaFoldDB" id="A0A511MQK9"/>
<name>A0A511MQK9_9NOCA</name>
<dbReference type="OrthoDB" id="3512096at2"/>
<organism evidence="1 2">
    <name type="scientific">Nocardia ninae NBRC 108245</name>
    <dbReference type="NCBI Taxonomy" id="1210091"/>
    <lineage>
        <taxon>Bacteria</taxon>
        <taxon>Bacillati</taxon>
        <taxon>Actinomycetota</taxon>
        <taxon>Actinomycetes</taxon>
        <taxon>Mycobacteriales</taxon>
        <taxon>Nocardiaceae</taxon>
        <taxon>Nocardia</taxon>
    </lineage>
</organism>
<reference evidence="1 2" key="1">
    <citation type="submission" date="2019-07" db="EMBL/GenBank/DDBJ databases">
        <title>Whole genome shotgun sequence of Nocardia ninae NBRC 108245.</title>
        <authorList>
            <person name="Hosoyama A."/>
            <person name="Uohara A."/>
            <person name="Ohji S."/>
            <person name="Ichikawa N."/>
        </authorList>
    </citation>
    <scope>NUCLEOTIDE SEQUENCE [LARGE SCALE GENOMIC DNA]</scope>
    <source>
        <strain evidence="1 2">NBRC 108245</strain>
    </source>
</reference>
<accession>A0A511MQK9</accession>
<dbReference type="EMBL" id="BJXA01000070">
    <property type="protein sequence ID" value="GEM42498.1"/>
    <property type="molecule type" value="Genomic_DNA"/>
</dbReference>
<dbReference type="RefSeq" id="WP_147140119.1">
    <property type="nucleotide sequence ID" value="NZ_BJXA01000070.1"/>
</dbReference>